<evidence type="ECO:0000259" key="1">
    <source>
        <dbReference type="Pfam" id="PF13649"/>
    </source>
</evidence>
<dbReference type="Proteomes" id="UP000321805">
    <property type="component" value="Chromosome"/>
</dbReference>
<dbReference type="InterPro" id="IPR041698">
    <property type="entry name" value="Methyltransf_25"/>
</dbReference>
<proteinExistence type="predicted"/>
<evidence type="ECO:0000313" key="2">
    <source>
        <dbReference type="EMBL" id="QEC50798.1"/>
    </source>
</evidence>
<dbReference type="GO" id="GO:0032259">
    <property type="term" value="P:methylation"/>
    <property type="evidence" value="ECO:0007669"/>
    <property type="project" value="UniProtKB-KW"/>
</dbReference>
<keyword evidence="2" id="KW-0808">Transferase</keyword>
<dbReference type="AlphaFoldDB" id="A0A5B8UD58"/>
<dbReference type="InterPro" id="IPR029063">
    <property type="entry name" value="SAM-dependent_MTases_sf"/>
</dbReference>
<keyword evidence="3" id="KW-1185">Reference proteome</keyword>
<sequence>MSEGALVVRYDDEERVALDVARWLGPVTAADETVLQRAVGPVLDIGCGPGRHVHALARRGVLALGVDVSPDAVRLARSRGAPVVEGSVFDVVPGPHRWGSALLLDGSVGIGGAPRRLLGRVRELLVPGGRLLVETEAPGVATRTVRARLEGTGARSAAFPWALVGADGIGALGAATGFATVERWCDDGRWFAELR</sequence>
<evidence type="ECO:0000313" key="3">
    <source>
        <dbReference type="Proteomes" id="UP000321805"/>
    </source>
</evidence>
<gene>
    <name evidence="2" type="ORF">FSW04_16340</name>
</gene>
<name>A0A5B8UD58_9ACTN</name>
<keyword evidence="2" id="KW-0489">Methyltransferase</keyword>
<feature type="domain" description="Methyltransferase" evidence="1">
    <location>
        <begin position="42"/>
        <end position="90"/>
    </location>
</feature>
<dbReference type="OrthoDB" id="4484556at2"/>
<reference evidence="2 3" key="1">
    <citation type="journal article" date="2018" name="J. Microbiol.">
        <title>Baekduia soli gen. nov., sp. nov., a novel bacterium isolated from the soil of Baekdu Mountain and proposal of a novel family name, Baekduiaceae fam. nov.</title>
        <authorList>
            <person name="An D.S."/>
            <person name="Siddiqi M.Z."/>
            <person name="Kim K.H."/>
            <person name="Yu H.S."/>
            <person name="Im W.T."/>
        </authorList>
    </citation>
    <scope>NUCLEOTIDE SEQUENCE [LARGE SCALE GENOMIC DNA]</scope>
    <source>
        <strain evidence="2 3">BR7-21</strain>
    </source>
</reference>
<organism evidence="2 3">
    <name type="scientific">Baekduia soli</name>
    <dbReference type="NCBI Taxonomy" id="496014"/>
    <lineage>
        <taxon>Bacteria</taxon>
        <taxon>Bacillati</taxon>
        <taxon>Actinomycetota</taxon>
        <taxon>Thermoleophilia</taxon>
        <taxon>Solirubrobacterales</taxon>
        <taxon>Baekduiaceae</taxon>
        <taxon>Baekduia</taxon>
    </lineage>
</organism>
<dbReference type="SUPFAM" id="SSF53335">
    <property type="entry name" value="S-adenosyl-L-methionine-dependent methyltransferases"/>
    <property type="match status" value="1"/>
</dbReference>
<dbReference type="EMBL" id="CP042430">
    <property type="protein sequence ID" value="QEC50798.1"/>
    <property type="molecule type" value="Genomic_DNA"/>
</dbReference>
<dbReference type="CDD" id="cd02440">
    <property type="entry name" value="AdoMet_MTases"/>
    <property type="match status" value="1"/>
</dbReference>
<dbReference type="KEGG" id="bsol:FSW04_16340"/>
<dbReference type="Pfam" id="PF13649">
    <property type="entry name" value="Methyltransf_25"/>
    <property type="match status" value="1"/>
</dbReference>
<dbReference type="Gene3D" id="3.40.50.150">
    <property type="entry name" value="Vaccinia Virus protein VP39"/>
    <property type="match status" value="1"/>
</dbReference>
<protein>
    <submittedName>
        <fullName evidence="2">Methyltransferase domain-containing protein</fullName>
    </submittedName>
</protein>
<dbReference type="GO" id="GO:0008168">
    <property type="term" value="F:methyltransferase activity"/>
    <property type="evidence" value="ECO:0007669"/>
    <property type="project" value="UniProtKB-KW"/>
</dbReference>
<accession>A0A5B8UD58</accession>